<keyword evidence="6" id="KW-1185">Reference proteome</keyword>
<dbReference type="PANTHER" id="PTHR42774:SF13">
    <property type="entry name" value="PFKB FAMILY CARBOHYDRATE KINASE"/>
    <property type="match status" value="1"/>
</dbReference>
<dbReference type="InterPro" id="IPR052562">
    <property type="entry name" value="Ketohexokinase-related"/>
</dbReference>
<dbReference type="GeneID" id="101508839"/>
<dbReference type="PANTHER" id="PTHR42774">
    <property type="entry name" value="PHOSPHOTRANSFERASE SYSTEM TRANSPORT PROTEIN"/>
    <property type="match status" value="1"/>
</dbReference>
<accession>A0A1S3E0T1</accession>
<dbReference type="OrthoDB" id="204058at2759"/>
<evidence type="ECO:0000313" key="7">
    <source>
        <dbReference type="RefSeq" id="XP_012569350.2"/>
    </source>
</evidence>
<dbReference type="InterPro" id="IPR029056">
    <property type="entry name" value="Ribokinase-like"/>
</dbReference>
<evidence type="ECO:0000313" key="6">
    <source>
        <dbReference type="Proteomes" id="UP000087171"/>
    </source>
</evidence>
<dbReference type="eggNOG" id="KOG2947">
    <property type="taxonomic scope" value="Eukaryota"/>
</dbReference>
<evidence type="ECO:0000256" key="4">
    <source>
        <dbReference type="RuleBase" id="RU003704"/>
    </source>
</evidence>
<dbReference type="AlphaFoldDB" id="A0A1S3E0T1"/>
<dbReference type="PROSITE" id="PS00584">
    <property type="entry name" value="PFKB_KINASES_2"/>
    <property type="match status" value="1"/>
</dbReference>
<proteinExistence type="inferred from homology"/>
<dbReference type="RefSeq" id="XP_012569350.2">
    <property type="nucleotide sequence ID" value="XM_012713896.2"/>
</dbReference>
<protein>
    <submittedName>
        <fullName evidence="7">Uncharacterized protein LOC101508839</fullName>
    </submittedName>
</protein>
<dbReference type="PaxDb" id="3827-XP_004493846.1"/>
<sequence length="377" mass="40568">MVPITLFAGFDLVSNMSSDFLPENSIVVGCGSVVLDFLATVAAYPKPDQKIRSTSFKIQGGGNTGNALTCAARLGLKPRIISKVADDTQGKSILDELQADGVDTSFIVVSKEGTSPFTYIIVDNQTKSRTCIHTPGFPPMKPNDLLESSLFAALNGARIAYFDGRLHETAQVVAREAVKKNIPILMDAERLREGLDDIIKVVDYVVCAEQFPQAWTEAATVPKALVSMLLSLPKLKFVIVTLGKDGCIMLERSEVTSTEEMDVDKLLESLEARKNESIYIPTCISSSATKLRAEGIGTICGRLYIGTAENIPLSELIDTTGAGDAFTGAVLYAICANFATEKMLCFAANVAATKCRALGARSGLPYRTDPRLASFMQ</sequence>
<dbReference type="Proteomes" id="UP000087171">
    <property type="component" value="Chromosome Ca3"/>
</dbReference>
<evidence type="ECO:0000256" key="1">
    <source>
        <dbReference type="ARBA" id="ARBA00010688"/>
    </source>
</evidence>
<evidence type="ECO:0000256" key="3">
    <source>
        <dbReference type="ARBA" id="ARBA00022777"/>
    </source>
</evidence>
<dbReference type="Gene3D" id="3.40.1190.20">
    <property type="match status" value="1"/>
</dbReference>
<dbReference type="Pfam" id="PF00294">
    <property type="entry name" value="PfkB"/>
    <property type="match status" value="2"/>
</dbReference>
<dbReference type="InterPro" id="IPR002173">
    <property type="entry name" value="Carboh/pur_kinase_PfkB_CS"/>
</dbReference>
<dbReference type="PRINTS" id="PR00990">
    <property type="entry name" value="RIBOKINASE"/>
</dbReference>
<name>A0A1S3E0T1_CICAR</name>
<reference evidence="6" key="1">
    <citation type="journal article" date="2013" name="Nat. Biotechnol.">
        <title>Draft genome sequence of chickpea (Cicer arietinum) provides a resource for trait improvement.</title>
        <authorList>
            <person name="Varshney R.K."/>
            <person name="Song C."/>
            <person name="Saxena R.K."/>
            <person name="Azam S."/>
            <person name="Yu S."/>
            <person name="Sharpe A.G."/>
            <person name="Cannon S."/>
            <person name="Baek J."/>
            <person name="Rosen B.D."/>
            <person name="Tar'an B."/>
            <person name="Millan T."/>
            <person name="Zhang X."/>
            <person name="Ramsay L.D."/>
            <person name="Iwata A."/>
            <person name="Wang Y."/>
            <person name="Nelson W."/>
            <person name="Farmer A.D."/>
            <person name="Gaur P.M."/>
            <person name="Soderlund C."/>
            <person name="Penmetsa R.V."/>
            <person name="Xu C."/>
            <person name="Bharti A.K."/>
            <person name="He W."/>
            <person name="Winter P."/>
            <person name="Zhao S."/>
            <person name="Hane J.K."/>
            <person name="Carrasquilla-Garcia N."/>
            <person name="Condie J.A."/>
            <person name="Upadhyaya H.D."/>
            <person name="Luo M.C."/>
            <person name="Thudi M."/>
            <person name="Gowda C.L."/>
            <person name="Singh N.P."/>
            <person name="Lichtenzveig J."/>
            <person name="Gali K.K."/>
            <person name="Rubio J."/>
            <person name="Nadarajan N."/>
            <person name="Dolezel J."/>
            <person name="Bansal K.C."/>
            <person name="Xu X."/>
            <person name="Edwards D."/>
            <person name="Zhang G."/>
            <person name="Kahl G."/>
            <person name="Gil J."/>
            <person name="Singh K.B."/>
            <person name="Datta S.K."/>
            <person name="Jackson S.A."/>
            <person name="Wang J."/>
            <person name="Cook D.R."/>
        </authorList>
    </citation>
    <scope>NUCLEOTIDE SEQUENCE [LARGE SCALE GENOMIC DNA]</scope>
    <source>
        <strain evidence="6">cv. CDC Frontier</strain>
    </source>
</reference>
<dbReference type="InterPro" id="IPR011611">
    <property type="entry name" value="PfkB_dom"/>
</dbReference>
<feature type="domain" description="Carbohydrate kinase PfkB" evidence="5">
    <location>
        <begin position="310"/>
        <end position="365"/>
    </location>
</feature>
<dbReference type="GO" id="GO:0016301">
    <property type="term" value="F:kinase activity"/>
    <property type="evidence" value="ECO:0007669"/>
    <property type="project" value="UniProtKB-KW"/>
</dbReference>
<reference evidence="7" key="2">
    <citation type="submission" date="2025-08" db="UniProtKB">
        <authorList>
            <consortium name="RefSeq"/>
        </authorList>
    </citation>
    <scope>IDENTIFICATION</scope>
    <source>
        <tissue evidence="7">Etiolated seedlings</tissue>
    </source>
</reference>
<keyword evidence="2 4" id="KW-0808">Transferase</keyword>
<evidence type="ECO:0000256" key="2">
    <source>
        <dbReference type="ARBA" id="ARBA00022679"/>
    </source>
</evidence>
<evidence type="ECO:0000259" key="5">
    <source>
        <dbReference type="Pfam" id="PF00294"/>
    </source>
</evidence>
<keyword evidence="3 4" id="KW-0418">Kinase</keyword>
<dbReference type="SUPFAM" id="SSF53613">
    <property type="entry name" value="Ribokinase-like"/>
    <property type="match status" value="1"/>
</dbReference>
<dbReference type="KEGG" id="cam:101508839"/>
<gene>
    <name evidence="7" type="primary">LOC101508839</name>
</gene>
<dbReference type="CDD" id="cd01945">
    <property type="entry name" value="ribokinase_group_B"/>
    <property type="match status" value="1"/>
</dbReference>
<feature type="domain" description="Carbohydrate kinase PfkB" evidence="5">
    <location>
        <begin position="30"/>
        <end position="255"/>
    </location>
</feature>
<dbReference type="STRING" id="3827.A0A1S3E0T1"/>
<organism evidence="6 7">
    <name type="scientific">Cicer arietinum</name>
    <name type="common">Chickpea</name>
    <name type="synonym">Garbanzo</name>
    <dbReference type="NCBI Taxonomy" id="3827"/>
    <lineage>
        <taxon>Eukaryota</taxon>
        <taxon>Viridiplantae</taxon>
        <taxon>Streptophyta</taxon>
        <taxon>Embryophyta</taxon>
        <taxon>Tracheophyta</taxon>
        <taxon>Spermatophyta</taxon>
        <taxon>Magnoliopsida</taxon>
        <taxon>eudicotyledons</taxon>
        <taxon>Gunneridae</taxon>
        <taxon>Pentapetalae</taxon>
        <taxon>rosids</taxon>
        <taxon>fabids</taxon>
        <taxon>Fabales</taxon>
        <taxon>Fabaceae</taxon>
        <taxon>Papilionoideae</taxon>
        <taxon>50 kb inversion clade</taxon>
        <taxon>NPAAA clade</taxon>
        <taxon>Hologalegina</taxon>
        <taxon>IRL clade</taxon>
        <taxon>Cicereae</taxon>
        <taxon>Cicer</taxon>
    </lineage>
</organism>
<comment type="similarity">
    <text evidence="1 4">Belongs to the carbohydrate kinase PfkB family.</text>
</comment>
<dbReference type="InterPro" id="IPR002139">
    <property type="entry name" value="Ribo/fructo_kinase"/>
</dbReference>